<reference evidence="1 2" key="1">
    <citation type="submission" date="2005-10" db="EMBL/GenBank/DDBJ databases">
        <title>Complete sequence of Geobacter metallireducens GS-15.</title>
        <authorList>
            <consortium name="US DOE Joint Genome Institute"/>
            <person name="Copeland A."/>
            <person name="Lucas S."/>
            <person name="Lapidus A."/>
            <person name="Barry K."/>
            <person name="Detter J.C."/>
            <person name="Glavina T."/>
            <person name="Hammon N."/>
            <person name="Israni S."/>
            <person name="Pitluck S."/>
            <person name="Di Bartolo G."/>
            <person name="Chain P."/>
            <person name="Schmutz J."/>
            <person name="Larimer F."/>
            <person name="Land M."/>
            <person name="Kyrpides N."/>
            <person name="Ivanova N."/>
            <person name="Richardson P."/>
        </authorList>
    </citation>
    <scope>NUCLEOTIDE SEQUENCE [LARGE SCALE GENOMIC DNA]</scope>
    <source>
        <strain evidence="2">ATCC 53774 / DSM 7210 / GS-15</strain>
    </source>
</reference>
<dbReference type="Gene3D" id="2.60.40.2750">
    <property type="match status" value="1"/>
</dbReference>
<dbReference type="InterPro" id="IPR008929">
    <property type="entry name" value="Chondroitin_lyas"/>
</dbReference>
<dbReference type="PROSITE" id="PS51257">
    <property type="entry name" value="PROKAR_LIPOPROTEIN"/>
    <property type="match status" value="1"/>
</dbReference>
<dbReference type="STRING" id="269799.Gmet_1999"/>
<protein>
    <submittedName>
        <fullName evidence="1">Lipoprotein, putative</fullName>
    </submittedName>
</protein>
<keyword evidence="1" id="KW-0449">Lipoprotein</keyword>
<dbReference type="Gene3D" id="1.50.10.100">
    <property type="entry name" value="Chondroitin AC/alginate lyase"/>
    <property type="match status" value="1"/>
</dbReference>
<keyword evidence="2" id="KW-1185">Reference proteome</keyword>
<evidence type="ECO:0000313" key="1">
    <source>
        <dbReference type="EMBL" id="ABB32228.1"/>
    </source>
</evidence>
<proteinExistence type="predicted"/>
<dbReference type="HOGENOM" id="CLU_310319_0_0_7"/>
<evidence type="ECO:0000313" key="2">
    <source>
        <dbReference type="Proteomes" id="UP000007073"/>
    </source>
</evidence>
<dbReference type="AlphaFoldDB" id="Q39U46"/>
<dbReference type="EMBL" id="CP000148">
    <property type="protein sequence ID" value="ABB32228.1"/>
    <property type="molecule type" value="Genomic_DNA"/>
</dbReference>
<dbReference type="Gene3D" id="2.70.98.70">
    <property type="match status" value="1"/>
</dbReference>
<dbReference type="eggNOG" id="COG3307">
    <property type="taxonomic scope" value="Bacteria"/>
</dbReference>
<organism evidence="1 2">
    <name type="scientific">Geobacter metallireducens (strain ATCC 53774 / DSM 7210 / GS-15)</name>
    <dbReference type="NCBI Taxonomy" id="269799"/>
    <lineage>
        <taxon>Bacteria</taxon>
        <taxon>Pseudomonadati</taxon>
        <taxon>Thermodesulfobacteriota</taxon>
        <taxon>Desulfuromonadia</taxon>
        <taxon>Geobacterales</taxon>
        <taxon>Geobacteraceae</taxon>
        <taxon>Geobacter</taxon>
    </lineage>
</organism>
<dbReference type="Proteomes" id="UP000007073">
    <property type="component" value="Chromosome"/>
</dbReference>
<name>Q39U46_GEOMG</name>
<gene>
    <name evidence="1" type="ordered locus">Gmet_1999</name>
</gene>
<dbReference type="KEGG" id="gme:Gmet_1999"/>
<reference evidence="1 2" key="2">
    <citation type="journal article" date="2009" name="BMC Microbiol.">
        <title>The genome sequence of Geobacter metallireducens: features of metabolism, physiology and regulation common and dissimilar to Geobacter sulfurreducens.</title>
        <authorList>
            <person name="Aklujkar M."/>
            <person name="Krushkal J."/>
            <person name="DiBartolo G."/>
            <person name="Lapidus A."/>
            <person name="Land M.L."/>
            <person name="Lovley D.R."/>
        </authorList>
    </citation>
    <scope>NUCLEOTIDE SEQUENCE [LARGE SCALE GENOMIC DNA]</scope>
    <source>
        <strain evidence="2">ATCC 53774 / DSM 7210 / GS-15</strain>
    </source>
</reference>
<accession>Q39U46</accession>
<sequence length="948" mass="104893">MKMAPKSIAARWFLTLLLTVSLTVLLFACRETASSESEGSTRSWAESEAKKVVATIRKGHPRIYLTPERIPALKTEALTTKAKQWSLMHQRMGGKQAALFYAMGIGPEHGAKMSRNDYGRMAAKALTDAISGGSKAAPDDLAVLYDWAHGALTQQEKRAFVDFCKKRIGKEIRIHNEKTYGYRASPRPEGIVAALAFYGDGIDDAYAEKLLVTAIRETLRDNLAMEQVAGKDGGFADGTYYIFQLGGTFNPFLALSTATRSSFFLDQEVFARLPNHLIQALLPFPIERAKTGKAFRYFATFHDNWTATTTDYGSVGKGMATNMAITAAEYRRKGDEKTASLYMWLVKEAFGGIPYQAENPVSFVLLDETIPPLGPKEVGLPLAEALGWDERAGEIDRDRFGKKAGIGWVAMRSAWNDPDATYALFKAEPFYYHGHMHHDSLAFMIAKGEELALARSGNYMCWYEGGPLRDKNPGWPQAANFFTRTISTNNLLIYDPNEDFGGWANDGGQRITTYWDDKWGRTYNGTANGNYRDIGGLVRFERSDRYVYTAADATRAYNSTAVTTGKSKAKVSLVQREFVYLRSPGGDDDYFVVFDRVDAVKPDFKKLWLLQLRARPEFDGSAKVTVGNESGGIHRSENTSRITVRQERSQLRSTTLLPKKDNRVVRRLGGSMATTLRKPLRSTDNGPIDIEVASTAGLPEHPTVIITNQPPDPNREVFDRYSVWPQAAHASGKSFSDRVAYFCDGRTRLGQSPAKLLDCVRAIKSSPGADIPAGARVIQEFRHMGVEGVDRDNDAGRIDYPWGYGFGYSYGDGNQYGLWRVEVSPKKHAKLDNFLHVLHPSLKGSGGSDAVLIESRDDSLYGALIGNRAVLFAKGADFLTKGSYPLSGNGKVWQLLCDLKPGRDYQVRQDGKVVATVTASAQGTLTFESLLAGRQSQFEFSVVTGKGR</sequence>
<dbReference type="RefSeq" id="WP_004512951.1">
    <property type="nucleotide sequence ID" value="NC_007517.1"/>
</dbReference>